<feature type="domain" description="Protein kinase" evidence="3">
    <location>
        <begin position="248"/>
        <end position="427"/>
    </location>
</feature>
<name>J3N0Z1_ORYBR</name>
<dbReference type="STRING" id="4533.J3N0Z1"/>
<accession>J3N0Z1</accession>
<reference evidence="4" key="2">
    <citation type="submission" date="2013-04" db="UniProtKB">
        <authorList>
            <consortium name="EnsemblPlants"/>
        </authorList>
    </citation>
    <scope>IDENTIFICATION</scope>
</reference>
<dbReference type="SMART" id="SM00220">
    <property type="entry name" value="S_TKc"/>
    <property type="match status" value="1"/>
</dbReference>
<protein>
    <recommendedName>
        <fullName evidence="3">Protein kinase domain-containing protein</fullName>
    </recommendedName>
</protein>
<dbReference type="HOGENOM" id="CLU_643079_0_0_1"/>
<proteinExistence type="predicted"/>
<dbReference type="Proteomes" id="UP000006038">
    <property type="component" value="Chromosome 10"/>
</dbReference>
<keyword evidence="2" id="KW-0067">ATP-binding</keyword>
<dbReference type="PROSITE" id="PS50011">
    <property type="entry name" value="PROTEIN_KINASE_DOM"/>
    <property type="match status" value="1"/>
</dbReference>
<dbReference type="Gramene" id="OB10G11890.1">
    <property type="protein sequence ID" value="OB10G11890.1"/>
    <property type="gene ID" value="OB10G11890"/>
</dbReference>
<dbReference type="EnsemblPlants" id="OB10G11890.1">
    <property type="protein sequence ID" value="OB10G11890.1"/>
    <property type="gene ID" value="OB10G11890"/>
</dbReference>
<dbReference type="SUPFAM" id="SSF56112">
    <property type="entry name" value="Protein kinase-like (PK-like)"/>
    <property type="match status" value="1"/>
</dbReference>
<dbReference type="InterPro" id="IPR000719">
    <property type="entry name" value="Prot_kinase_dom"/>
</dbReference>
<dbReference type="PANTHER" id="PTHR24055">
    <property type="entry name" value="MITOGEN-ACTIVATED PROTEIN KINASE"/>
    <property type="match status" value="1"/>
</dbReference>
<keyword evidence="1" id="KW-0547">Nucleotide-binding</keyword>
<evidence type="ECO:0000256" key="2">
    <source>
        <dbReference type="ARBA" id="ARBA00022840"/>
    </source>
</evidence>
<dbReference type="eggNOG" id="KOG0663">
    <property type="taxonomic scope" value="Eukaryota"/>
</dbReference>
<dbReference type="InterPro" id="IPR006456">
    <property type="entry name" value="ZF_HD_homeobox_Cys/His_dimer"/>
</dbReference>
<dbReference type="InterPro" id="IPR011009">
    <property type="entry name" value="Kinase-like_dom_sf"/>
</dbReference>
<dbReference type="GO" id="GO:0005524">
    <property type="term" value="F:ATP binding"/>
    <property type="evidence" value="ECO:0007669"/>
    <property type="project" value="UniProtKB-KW"/>
</dbReference>
<dbReference type="Pfam" id="PF04770">
    <property type="entry name" value="ZF-HD_dimer"/>
    <property type="match status" value="1"/>
</dbReference>
<dbReference type="AlphaFoldDB" id="J3N0Z1"/>
<dbReference type="GO" id="GO:0004672">
    <property type="term" value="F:protein kinase activity"/>
    <property type="evidence" value="ECO:0007669"/>
    <property type="project" value="InterPro"/>
</dbReference>
<evidence type="ECO:0000259" key="3">
    <source>
        <dbReference type="PROSITE" id="PS50011"/>
    </source>
</evidence>
<dbReference type="Gene3D" id="1.10.510.10">
    <property type="entry name" value="Transferase(Phosphotransferase) domain 1"/>
    <property type="match status" value="1"/>
</dbReference>
<evidence type="ECO:0000313" key="5">
    <source>
        <dbReference type="Proteomes" id="UP000006038"/>
    </source>
</evidence>
<evidence type="ECO:0000313" key="4">
    <source>
        <dbReference type="EnsemblPlants" id="OB10G11890.1"/>
    </source>
</evidence>
<dbReference type="Pfam" id="PF00069">
    <property type="entry name" value="Pkinase"/>
    <property type="match status" value="1"/>
</dbReference>
<sequence>MGRRLPATAAHLRRGLSSKLHVSTDHDQQQQAIRLTVGLLPGAVATHGPDIARVSEEPRWVHWRQSHRRVRQVHAQQRADEEGSLEALKCSACGCRNNFHHKDVDDFDGDSCAAHAHGHSHGYGDALRGSVPAAAAIPGVLWRQGPRRVRQVHAQQRADEEGSLEALKCSACGCRNNFHHKDVDDFDGDSCAAHAHGHSHGYGDALRGSVPAAAGISPGPPCRCTTTRMTAAKLPSSLPPTRRPHENSSRLGALGRGACAVVYEARDRCTGETVAVKCFCTPGGGGGPQEDALAFARERHCLEVCRGHPSVVQLRDVAVDPTCSWDRYLVMEFVGRCTLRDLIFCGRPFSNAETRALMRQLLAGARAIHGAGLIHRHIKPANVLVGPGCTLKFCDFGDATPAIPPHEEFLVGTLRYTSPEQLVGDRY</sequence>
<reference evidence="4" key="1">
    <citation type="journal article" date="2013" name="Nat. Commun.">
        <title>Whole-genome sequencing of Oryza brachyantha reveals mechanisms underlying Oryza genome evolution.</title>
        <authorList>
            <person name="Chen J."/>
            <person name="Huang Q."/>
            <person name="Gao D."/>
            <person name="Wang J."/>
            <person name="Lang Y."/>
            <person name="Liu T."/>
            <person name="Li B."/>
            <person name="Bai Z."/>
            <person name="Luis Goicoechea J."/>
            <person name="Liang C."/>
            <person name="Chen C."/>
            <person name="Zhang W."/>
            <person name="Sun S."/>
            <person name="Liao Y."/>
            <person name="Zhang X."/>
            <person name="Yang L."/>
            <person name="Song C."/>
            <person name="Wang M."/>
            <person name="Shi J."/>
            <person name="Liu G."/>
            <person name="Liu J."/>
            <person name="Zhou H."/>
            <person name="Zhou W."/>
            <person name="Yu Q."/>
            <person name="An N."/>
            <person name="Chen Y."/>
            <person name="Cai Q."/>
            <person name="Wang B."/>
            <person name="Liu B."/>
            <person name="Min J."/>
            <person name="Huang Y."/>
            <person name="Wu H."/>
            <person name="Li Z."/>
            <person name="Zhang Y."/>
            <person name="Yin Y."/>
            <person name="Song W."/>
            <person name="Jiang J."/>
            <person name="Jackson S.A."/>
            <person name="Wing R.A."/>
            <person name="Wang J."/>
            <person name="Chen M."/>
        </authorList>
    </citation>
    <scope>NUCLEOTIDE SEQUENCE [LARGE SCALE GENOMIC DNA]</scope>
    <source>
        <strain evidence="4">cv. IRGC 101232</strain>
    </source>
</reference>
<evidence type="ECO:0000256" key="1">
    <source>
        <dbReference type="ARBA" id="ARBA00022741"/>
    </source>
</evidence>
<dbReference type="InterPro" id="IPR050117">
    <property type="entry name" value="MAPK"/>
</dbReference>
<organism evidence="4">
    <name type="scientific">Oryza brachyantha</name>
    <name type="common">malo sina</name>
    <dbReference type="NCBI Taxonomy" id="4533"/>
    <lineage>
        <taxon>Eukaryota</taxon>
        <taxon>Viridiplantae</taxon>
        <taxon>Streptophyta</taxon>
        <taxon>Embryophyta</taxon>
        <taxon>Tracheophyta</taxon>
        <taxon>Spermatophyta</taxon>
        <taxon>Magnoliopsida</taxon>
        <taxon>Liliopsida</taxon>
        <taxon>Poales</taxon>
        <taxon>Poaceae</taxon>
        <taxon>BOP clade</taxon>
        <taxon>Oryzoideae</taxon>
        <taxon>Oryzeae</taxon>
        <taxon>Oryzinae</taxon>
        <taxon>Oryza</taxon>
    </lineage>
</organism>
<keyword evidence="5" id="KW-1185">Reference proteome</keyword>